<protein>
    <recommendedName>
        <fullName evidence="2">site-specific DNA-methyltransferase (adenine-specific)</fullName>
        <ecNumber evidence="2">2.1.1.72</ecNumber>
    </recommendedName>
</protein>
<evidence type="ECO:0000256" key="3">
    <source>
        <dbReference type="ARBA" id="ARBA00022603"/>
    </source>
</evidence>
<keyword evidence="5" id="KW-0949">S-adenosyl-L-methionine</keyword>
<dbReference type="InterPro" id="IPR029063">
    <property type="entry name" value="SAM-dependent_MTases_sf"/>
</dbReference>
<dbReference type="PANTHER" id="PTHR42933:SF3">
    <property type="entry name" value="TYPE I RESTRICTION ENZYME MJAVIII METHYLASE SUBUNIT"/>
    <property type="match status" value="1"/>
</dbReference>
<dbReference type="REBASE" id="266413">
    <property type="entry name" value="M.AmaH16ORF10761P"/>
</dbReference>
<dbReference type="SUPFAM" id="SSF53335">
    <property type="entry name" value="S-adenosyl-L-methionine-dependent methyltransferases"/>
    <property type="match status" value="1"/>
</dbReference>
<dbReference type="GO" id="GO:0009007">
    <property type="term" value="F:site-specific DNA-methyltransferase (adenine-specific) activity"/>
    <property type="evidence" value="ECO:0007669"/>
    <property type="project" value="UniProtKB-EC"/>
</dbReference>
<comment type="caution">
    <text evidence="9">The sequence shown here is derived from an EMBL/GenBank/DDBJ whole genome shotgun (WGS) entry which is preliminary data.</text>
</comment>
<evidence type="ECO:0000256" key="1">
    <source>
        <dbReference type="ARBA" id="ARBA00006594"/>
    </source>
</evidence>
<evidence type="ECO:0000313" key="10">
    <source>
        <dbReference type="Proteomes" id="UP000239861"/>
    </source>
</evidence>
<dbReference type="PROSITE" id="PS00092">
    <property type="entry name" value="N6_MTASE"/>
    <property type="match status" value="1"/>
</dbReference>
<feature type="domain" description="DNA methylase adenine-specific" evidence="8">
    <location>
        <begin position="160"/>
        <end position="491"/>
    </location>
</feature>
<dbReference type="Pfam" id="PF02384">
    <property type="entry name" value="N6_Mtase"/>
    <property type="match status" value="1"/>
</dbReference>
<dbReference type="Gene3D" id="3.40.50.150">
    <property type="entry name" value="Vaccinia Virus protein VP39"/>
    <property type="match status" value="1"/>
</dbReference>
<keyword evidence="6" id="KW-0680">Restriction system</keyword>
<dbReference type="PANTHER" id="PTHR42933">
    <property type="entry name" value="SLR6095 PROTEIN"/>
    <property type="match status" value="1"/>
</dbReference>
<dbReference type="EC" id="2.1.1.72" evidence="2"/>
<name>A0AB36ZYB0_9BACT</name>
<organism evidence="9 10">
    <name type="scientific">Malaciobacter marinus</name>
    <dbReference type="NCBI Taxonomy" id="505249"/>
    <lineage>
        <taxon>Bacteria</taxon>
        <taxon>Pseudomonadati</taxon>
        <taxon>Campylobacterota</taxon>
        <taxon>Epsilonproteobacteria</taxon>
        <taxon>Campylobacterales</taxon>
        <taxon>Arcobacteraceae</taxon>
        <taxon>Malaciobacter</taxon>
    </lineage>
</organism>
<dbReference type="GO" id="GO:0008170">
    <property type="term" value="F:N-methyltransferase activity"/>
    <property type="evidence" value="ECO:0007669"/>
    <property type="project" value="InterPro"/>
</dbReference>
<proteinExistence type="inferred from homology"/>
<evidence type="ECO:0000256" key="6">
    <source>
        <dbReference type="ARBA" id="ARBA00022747"/>
    </source>
</evidence>
<dbReference type="InterPro" id="IPR002052">
    <property type="entry name" value="DNA_methylase_N6_adenine_CS"/>
</dbReference>
<dbReference type="GO" id="GO:0032259">
    <property type="term" value="P:methylation"/>
    <property type="evidence" value="ECO:0007669"/>
    <property type="project" value="UniProtKB-KW"/>
</dbReference>
<keyword evidence="4" id="KW-0808">Transferase</keyword>
<comment type="catalytic activity">
    <reaction evidence="7">
        <text>a 2'-deoxyadenosine in DNA + S-adenosyl-L-methionine = an N(6)-methyl-2'-deoxyadenosine in DNA + S-adenosyl-L-homocysteine + H(+)</text>
        <dbReference type="Rhea" id="RHEA:15197"/>
        <dbReference type="Rhea" id="RHEA-COMP:12418"/>
        <dbReference type="Rhea" id="RHEA-COMP:12419"/>
        <dbReference type="ChEBI" id="CHEBI:15378"/>
        <dbReference type="ChEBI" id="CHEBI:57856"/>
        <dbReference type="ChEBI" id="CHEBI:59789"/>
        <dbReference type="ChEBI" id="CHEBI:90615"/>
        <dbReference type="ChEBI" id="CHEBI:90616"/>
        <dbReference type="EC" id="2.1.1.72"/>
    </reaction>
</comment>
<evidence type="ECO:0000256" key="4">
    <source>
        <dbReference type="ARBA" id="ARBA00022679"/>
    </source>
</evidence>
<dbReference type="AlphaFoldDB" id="A0AB36ZYB0"/>
<evidence type="ECO:0000313" key="9">
    <source>
        <dbReference type="EMBL" id="PPK61825.1"/>
    </source>
</evidence>
<dbReference type="EMBL" id="PTIW01000007">
    <property type="protein sequence ID" value="PPK61825.1"/>
    <property type="molecule type" value="Genomic_DNA"/>
</dbReference>
<sequence length="539" mass="62643">MTMPIKTNLSEKILGDYYWAYSDILRDIGINESTYDQRILAFMALKLLIDNNKLKFNLEYYNNFGLSSKEFIKYKKEDTKATFLNIIQNIEDFGQNLKYFTQDSKYNPDESENILSYLNHFKTFELERYIQELPSKYLENVLDIYTYKANFKNYPKEQYKDLYESTISRMKKLSGDLTGQHFTQKSIIHLMCEVSKFEANSCDTLAIYDPACGTASMLMESACYFDKKINLTPKGNRKRKQKDIRVYGQELHGQTWLLAKIFLEISSLDGKKQGIENKIAYGNTLTSPAFADGINGEESFDFIIANPPFGVDWKHNYDEVVKNMSSENSDFFVVKDEKEKIVTPKKSDGQFLFMQHIINLMESEKNRKKKSHAAIISSSTLINTGNPTSNESKIRKKIFNTGYVSAVLEQPNAMFTNTDISSHIWFLDSEESKNIKIVKADTKEVELFTPHQTPKDKMKNSYSTKNIQDITELISQSEDKEYISKTLERKERYEINISNEIGFKDDMEDLNFDELTNELNLLMKEMCEEFQTNSLFGIR</sequence>
<evidence type="ECO:0000259" key="8">
    <source>
        <dbReference type="Pfam" id="PF02384"/>
    </source>
</evidence>
<accession>A0AB36ZYB0</accession>
<comment type="similarity">
    <text evidence="1">Belongs to the N(4)/N(6)-methyltransferase family.</text>
</comment>
<reference evidence="9 10" key="1">
    <citation type="submission" date="2018-02" db="EMBL/GenBank/DDBJ databases">
        <title>Subsurface microbial communities from deep shales in Ohio and West Virginia, USA.</title>
        <authorList>
            <person name="Wrighton K."/>
        </authorList>
    </citation>
    <scope>NUCLEOTIDE SEQUENCE [LARGE SCALE GENOMIC DNA]</scope>
    <source>
        <strain evidence="9 10">MARC-MIP3H16</strain>
    </source>
</reference>
<evidence type="ECO:0000256" key="7">
    <source>
        <dbReference type="ARBA" id="ARBA00047942"/>
    </source>
</evidence>
<dbReference type="InterPro" id="IPR003356">
    <property type="entry name" value="DNA_methylase_A-5"/>
</dbReference>
<dbReference type="Proteomes" id="UP000239861">
    <property type="component" value="Unassembled WGS sequence"/>
</dbReference>
<dbReference type="InterPro" id="IPR051537">
    <property type="entry name" value="DNA_Adenine_Mtase"/>
</dbReference>
<dbReference type="PRINTS" id="PR00507">
    <property type="entry name" value="N12N6MTFRASE"/>
</dbReference>
<gene>
    <name evidence="9" type="ORF">B0F89_10761</name>
</gene>
<dbReference type="GO" id="GO:0003677">
    <property type="term" value="F:DNA binding"/>
    <property type="evidence" value="ECO:0007669"/>
    <property type="project" value="InterPro"/>
</dbReference>
<evidence type="ECO:0000256" key="2">
    <source>
        <dbReference type="ARBA" id="ARBA00011900"/>
    </source>
</evidence>
<evidence type="ECO:0000256" key="5">
    <source>
        <dbReference type="ARBA" id="ARBA00022691"/>
    </source>
</evidence>
<dbReference type="RefSeq" id="WP_104411994.1">
    <property type="nucleotide sequence ID" value="NZ_PTIW01000007.1"/>
</dbReference>
<keyword evidence="3" id="KW-0489">Methyltransferase</keyword>
<dbReference type="GO" id="GO:0009307">
    <property type="term" value="P:DNA restriction-modification system"/>
    <property type="evidence" value="ECO:0007669"/>
    <property type="project" value="UniProtKB-KW"/>
</dbReference>